<dbReference type="EMBL" id="CAJFDI010000002">
    <property type="protein sequence ID" value="CAD5215079.1"/>
    <property type="molecule type" value="Genomic_DNA"/>
</dbReference>
<dbReference type="Proteomes" id="UP000582659">
    <property type="component" value="Unassembled WGS sequence"/>
</dbReference>
<evidence type="ECO:0000313" key="5">
    <source>
        <dbReference type="WBParaSite" id="BXY_0269000.1"/>
    </source>
</evidence>
<reference evidence="5" key="1">
    <citation type="submission" date="2016-11" db="UniProtKB">
        <authorList>
            <consortium name="WormBaseParasite"/>
        </authorList>
    </citation>
    <scope>IDENTIFICATION</scope>
</reference>
<protein>
    <submittedName>
        <fullName evidence="1">(pine wood nematode) hypothetical protein</fullName>
    </submittedName>
</protein>
<dbReference type="EMBL" id="CAJFCV020000002">
    <property type="protein sequence ID" value="CAG9096415.1"/>
    <property type="molecule type" value="Genomic_DNA"/>
</dbReference>
<evidence type="ECO:0000313" key="2">
    <source>
        <dbReference type="EMBL" id="CAG9096415.1"/>
    </source>
</evidence>
<sequence length="331" mass="37501">MGHDDEPLRPVYNPQLPPWIGRYTGREYKGRLDWWNELGFHVEDEINRKWVPVHEPIREHHRDWYDPKVKDGTSLANLHGLDTKFYPDMAKKGDTPINQFKFQEQVMKSSAQYKQIAEKYNLSPEHPGIAVSPGLSALSYTPKNFLGFEGVVMWPKSWLTWGPRFFDKPMNEGCFEKGAALVKYTALGTLFYAGMKWRKVEDKSLEYIRFKEIGKLYLKSLPVPCALAFAYGSAICTSAVLRNTDDVWNHVNAAVFTSICLSTIKGAWGPGIILSLPLLTFGQAWHYNRVTRYGIAGPARNPSYGGIWGTGAKQHEAHNIGGHIGISHTPY</sequence>
<organism evidence="3 5">
    <name type="scientific">Bursaphelenchus xylophilus</name>
    <name type="common">Pinewood nematode worm</name>
    <name type="synonym">Aphelenchoides xylophilus</name>
    <dbReference type="NCBI Taxonomy" id="6326"/>
    <lineage>
        <taxon>Eukaryota</taxon>
        <taxon>Metazoa</taxon>
        <taxon>Ecdysozoa</taxon>
        <taxon>Nematoda</taxon>
        <taxon>Chromadorea</taxon>
        <taxon>Rhabditida</taxon>
        <taxon>Tylenchina</taxon>
        <taxon>Tylenchomorpha</taxon>
        <taxon>Aphelenchoidea</taxon>
        <taxon>Aphelenchoididae</taxon>
        <taxon>Bursaphelenchus</taxon>
    </lineage>
</organism>
<evidence type="ECO:0000313" key="3">
    <source>
        <dbReference type="Proteomes" id="UP000095284"/>
    </source>
</evidence>
<dbReference type="eggNOG" id="ENOG502S1U1">
    <property type="taxonomic scope" value="Eukaryota"/>
</dbReference>
<proteinExistence type="predicted"/>
<evidence type="ECO:0000313" key="1">
    <source>
        <dbReference type="EMBL" id="CAD5215079.1"/>
    </source>
</evidence>
<gene>
    <name evidence="1" type="ORF">BXYJ_LOCUS3850</name>
</gene>
<evidence type="ECO:0000313" key="4">
    <source>
        <dbReference type="Proteomes" id="UP000659654"/>
    </source>
</evidence>
<reference evidence="2" key="2">
    <citation type="submission" date="2020-08" db="EMBL/GenBank/DDBJ databases">
        <authorList>
            <person name="Kikuchi T."/>
        </authorList>
    </citation>
    <scope>NUCLEOTIDE SEQUENCE</scope>
    <source>
        <strain evidence="1">Ka4C1</strain>
    </source>
</reference>
<dbReference type="Proteomes" id="UP000659654">
    <property type="component" value="Unassembled WGS sequence"/>
</dbReference>
<dbReference type="AlphaFoldDB" id="A0A1I7RPP9"/>
<dbReference type="OrthoDB" id="5911915at2759"/>
<dbReference type="WBParaSite" id="BXY_0269000.1">
    <property type="protein sequence ID" value="BXY_0269000.1"/>
    <property type="gene ID" value="BXY_0269000"/>
</dbReference>
<keyword evidence="4" id="KW-1185">Reference proteome</keyword>
<dbReference type="Proteomes" id="UP000095284">
    <property type="component" value="Unplaced"/>
</dbReference>
<accession>A0A1I7RPP9</accession>
<name>A0A1I7RPP9_BURXY</name>